<dbReference type="InterPro" id="IPR050270">
    <property type="entry name" value="DegV_domain_contain"/>
</dbReference>
<sequence length="283" mass="28984">MPSLPRIAVVTDSTACLAGGVDGVTVVPITMIVSGTPYDDPTSTSPLGSASISTSPSVPASTSRPSPARFAACYAALADSGVTGIVSIHLSAEMSGTVDSARAAARDAPIPVEVIDSRSIGMGLGYPVLAAARAAAAGAPLETVTSAARRCAMSTRTYFYVDTLDNLRRSGRIGAAARLLGSALMIKPLLHIVDGQISLLEKVRTATRAIARLEDLAVQAAGDEPVDLAVQHLAARPRAEALAERLRKRLPALADLQVVEVGPVIGVHVGPGMLGLTITPHTS</sequence>
<dbReference type="PANTHER" id="PTHR33434">
    <property type="entry name" value="DEGV DOMAIN-CONTAINING PROTEIN DR_1986-RELATED"/>
    <property type="match status" value="1"/>
</dbReference>
<dbReference type="OrthoDB" id="9760324at2"/>
<dbReference type="InterPro" id="IPR043168">
    <property type="entry name" value="DegV_C"/>
</dbReference>
<feature type="compositionally biased region" description="Polar residues" evidence="2">
    <location>
        <begin position="41"/>
        <end position="63"/>
    </location>
</feature>
<evidence type="ECO:0000313" key="4">
    <source>
        <dbReference type="Proteomes" id="UP000199361"/>
    </source>
</evidence>
<dbReference type="STRING" id="568860.SAMN05421811_106416"/>
<feature type="region of interest" description="Disordered" evidence="2">
    <location>
        <begin position="40"/>
        <end position="63"/>
    </location>
</feature>
<organism evidence="3 4">
    <name type="scientific">Nonomuraea wenchangensis</name>
    <dbReference type="NCBI Taxonomy" id="568860"/>
    <lineage>
        <taxon>Bacteria</taxon>
        <taxon>Bacillati</taxon>
        <taxon>Actinomycetota</taxon>
        <taxon>Actinomycetes</taxon>
        <taxon>Streptosporangiales</taxon>
        <taxon>Streptosporangiaceae</taxon>
        <taxon>Nonomuraea</taxon>
    </lineage>
</organism>
<dbReference type="Proteomes" id="UP000199361">
    <property type="component" value="Unassembled WGS sequence"/>
</dbReference>
<dbReference type="Pfam" id="PF02645">
    <property type="entry name" value="DegV"/>
    <property type="match status" value="1"/>
</dbReference>
<dbReference type="AlphaFoldDB" id="A0A1I0JYQ1"/>
<evidence type="ECO:0000313" key="3">
    <source>
        <dbReference type="EMBL" id="SEU16193.1"/>
    </source>
</evidence>
<gene>
    <name evidence="3" type="ORF">SAMN05421811_106416</name>
</gene>
<dbReference type="RefSeq" id="WP_091083842.1">
    <property type="nucleotide sequence ID" value="NZ_FOHX01000006.1"/>
</dbReference>
<dbReference type="PROSITE" id="PS51482">
    <property type="entry name" value="DEGV"/>
    <property type="match status" value="1"/>
</dbReference>
<keyword evidence="1" id="KW-0446">Lipid-binding</keyword>
<reference evidence="3 4" key="1">
    <citation type="submission" date="2016-10" db="EMBL/GenBank/DDBJ databases">
        <authorList>
            <person name="de Groot N.N."/>
        </authorList>
    </citation>
    <scope>NUCLEOTIDE SEQUENCE [LARGE SCALE GENOMIC DNA]</scope>
    <source>
        <strain evidence="3 4">CGMCC 4.5598</strain>
    </source>
</reference>
<dbReference type="InterPro" id="IPR003797">
    <property type="entry name" value="DegV"/>
</dbReference>
<protein>
    <submittedName>
        <fullName evidence="3">EDD domain protein, DegV family</fullName>
    </submittedName>
</protein>
<accession>A0A1I0JYQ1</accession>
<dbReference type="NCBIfam" id="TIGR00762">
    <property type="entry name" value="DegV"/>
    <property type="match status" value="1"/>
</dbReference>
<dbReference type="PANTHER" id="PTHR33434:SF2">
    <property type="entry name" value="FATTY ACID-BINDING PROTEIN TM_1468"/>
    <property type="match status" value="1"/>
</dbReference>
<dbReference type="SUPFAM" id="SSF82549">
    <property type="entry name" value="DAK1/DegV-like"/>
    <property type="match status" value="1"/>
</dbReference>
<evidence type="ECO:0000256" key="2">
    <source>
        <dbReference type="SAM" id="MobiDB-lite"/>
    </source>
</evidence>
<name>A0A1I0JYQ1_9ACTN</name>
<dbReference type="GO" id="GO:0008289">
    <property type="term" value="F:lipid binding"/>
    <property type="evidence" value="ECO:0007669"/>
    <property type="project" value="UniProtKB-KW"/>
</dbReference>
<keyword evidence="4" id="KW-1185">Reference proteome</keyword>
<evidence type="ECO:0000256" key="1">
    <source>
        <dbReference type="ARBA" id="ARBA00023121"/>
    </source>
</evidence>
<dbReference type="Gene3D" id="3.30.1180.10">
    <property type="match status" value="1"/>
</dbReference>
<proteinExistence type="predicted"/>
<dbReference type="Gene3D" id="3.40.50.10170">
    <property type="match status" value="1"/>
</dbReference>
<dbReference type="EMBL" id="FOHX01000006">
    <property type="protein sequence ID" value="SEU16193.1"/>
    <property type="molecule type" value="Genomic_DNA"/>
</dbReference>